<dbReference type="Gene3D" id="3.30.379.10">
    <property type="entry name" value="Chitobiase/beta-hexosaminidase domain 2-like"/>
    <property type="match status" value="1"/>
</dbReference>
<dbReference type="InterPro" id="IPR029018">
    <property type="entry name" value="Hex-like_dom2"/>
</dbReference>
<keyword evidence="1" id="KW-0378">Hydrolase</keyword>
<evidence type="ECO:0000313" key="3">
    <source>
        <dbReference type="EMBL" id="RAV22914.1"/>
    </source>
</evidence>
<dbReference type="Proteomes" id="UP000250369">
    <property type="component" value="Unassembled WGS sequence"/>
</dbReference>
<organism evidence="3 4">
    <name type="scientific">Paenibacillus contaminans</name>
    <dbReference type="NCBI Taxonomy" id="450362"/>
    <lineage>
        <taxon>Bacteria</taxon>
        <taxon>Bacillati</taxon>
        <taxon>Bacillota</taxon>
        <taxon>Bacilli</taxon>
        <taxon>Bacillales</taxon>
        <taxon>Paenibacillaceae</taxon>
        <taxon>Paenibacillus</taxon>
    </lineage>
</organism>
<keyword evidence="4" id="KW-1185">Reference proteome</keyword>
<dbReference type="Pfam" id="PF16126">
    <property type="entry name" value="DUF4838"/>
    <property type="match status" value="1"/>
</dbReference>
<dbReference type="InterPro" id="IPR054470">
    <property type="entry name" value="FIMAH_dom"/>
</dbReference>
<proteinExistence type="predicted"/>
<dbReference type="GO" id="GO:0005975">
    <property type="term" value="P:carbohydrate metabolic process"/>
    <property type="evidence" value="ECO:0007669"/>
    <property type="project" value="UniProtKB-ARBA"/>
</dbReference>
<evidence type="ECO:0000259" key="2">
    <source>
        <dbReference type="Pfam" id="PF22888"/>
    </source>
</evidence>
<dbReference type="SUPFAM" id="SSF55545">
    <property type="entry name" value="beta-N-acetylhexosaminidase-like domain"/>
    <property type="match status" value="1"/>
</dbReference>
<dbReference type="GO" id="GO:0016787">
    <property type="term" value="F:hydrolase activity"/>
    <property type="evidence" value="ECO:0007669"/>
    <property type="project" value="UniProtKB-KW"/>
</dbReference>
<dbReference type="PANTHER" id="PTHR47406">
    <property type="entry name" value="COAGULATION FACTOR 5/8 TYPE, C-TERMINAL"/>
    <property type="match status" value="1"/>
</dbReference>
<accession>A0A329MSY3</accession>
<dbReference type="SUPFAM" id="SSF49344">
    <property type="entry name" value="CBD9-like"/>
    <property type="match status" value="1"/>
</dbReference>
<dbReference type="Gene3D" id="2.60.120.260">
    <property type="entry name" value="Galactose-binding domain-like"/>
    <property type="match status" value="1"/>
</dbReference>
<sequence length="1124" mass="125830">MVKKEEKSMRRKLIWMMVFLITLTPLLVITDRAEANQAGSAAAEKVSAAEERLQQYEASGDVQKPLAKQLGNALKQVRHHLDKGSVTQALKKMEDFIKHLENDALQKFISEAAKNQLEADANLIIQALNPSQPEPLSIVKEGGANAVIIIAEDANNQTVKAASTLAEYVKKSTGAQLSVQEIGVADIPQGMIPIYVGIVRPESQSRINGLLSGLQDDGYVIDPYENTITIIGPKTSGTAFGVYEFLERYVGVRWLLPGTDGEDVPRLSAIAISANTIIDEPATISRHFFGTESPPAVAEWANRNRMHDNIQFHHNMSNLFDPKVFADHPEYYAGGVVPTHPYSWQPCFNDTTAEAAVRRIIEFFDANPEAASYSLGINDGVDYCESDPSSPDYPTKKNSVGAWHRSDVYYPWVNKIVEGVLEKHPDKYFGLLAYREMYDPPTNVTLNPHVIPYITDDRMSWIDPPMGNAGASHTENWQNAATNLGWYEYLYGSPYSVPRVYPHQMAENYKYANEHGVIGHVAELYPNFGEGPKPWVSAKLQWDPEQDVDALLGEWYERAVGAQAAPYLQQYYEYWEQFWTTRIFESDWYLEWANRPNRTNYLNLFDQSYLKAVTKEDIAESRRLLELAAANAVTDPQKTRAGLLLRSFEYYEASALSYPRSEAVTAPASEQEATAMLDDVIESFEMAKKRMTLLEQFKGNPALDFPLRPPAYGGVWDGIQRTQIYALQSYADSEPENGNVRERLRQFLAQLPEFYHLSAYAVKTDASKEDILQSLDFSAGPWTDAEPFSDFLVMNSKQEAPVETKVYLLWDDENLYVGYENFDGDPSKMIASDDAPNGWWSSGGDDSVETYVTADSEGPFTGFFTNPKSVSFIYNKTPVSGPTPGTDPNWEANANVGSDRWNVVQAIPFSSIGADPSETRTLKGFFFRNYHGQSVFLGWGGGAPWKPYDFNPVHLVETKNRVQNPSFEAGNETNVPPWKFSGLNPAAQQIMKQTDETARTGSYSLETSGLVQGAGPYQEIAAAPGKYKAVLSYYTPETSTTEGTIQWWNNIKDREGGTTLQSVTSLERPVSWTKGQWSTLAFTFEIKSDYGGTVPEHLQLCVTLWGFQPGEQLFIDDVALYKLE</sequence>
<dbReference type="InterPro" id="IPR032287">
    <property type="entry name" value="DUF4838"/>
</dbReference>
<evidence type="ECO:0000313" key="4">
    <source>
        <dbReference type="Proteomes" id="UP000250369"/>
    </source>
</evidence>
<comment type="caution">
    <text evidence="3">The sequence shown here is derived from an EMBL/GenBank/DDBJ whole genome shotgun (WGS) entry which is preliminary data.</text>
</comment>
<dbReference type="PANTHER" id="PTHR47406:SF2">
    <property type="entry name" value="ALPHA GLUCURONIDASE N-TERMINAL DOMAIN-CONTAINING PROTEIN"/>
    <property type="match status" value="1"/>
</dbReference>
<dbReference type="EMBL" id="QMFB01000001">
    <property type="protein sequence ID" value="RAV22914.1"/>
    <property type="molecule type" value="Genomic_DNA"/>
</dbReference>
<name>A0A329MSY3_9BACL</name>
<protein>
    <recommendedName>
        <fullName evidence="2">FIMAH domain-containing protein</fullName>
    </recommendedName>
</protein>
<evidence type="ECO:0000256" key="1">
    <source>
        <dbReference type="ARBA" id="ARBA00022801"/>
    </source>
</evidence>
<dbReference type="AlphaFoldDB" id="A0A329MSY3"/>
<reference evidence="3 4" key="1">
    <citation type="journal article" date="2009" name="Int. J. Syst. Evol. Microbiol.">
        <title>Paenibacillus contaminans sp. nov., isolated from a contaminated laboratory plate.</title>
        <authorList>
            <person name="Chou J.H."/>
            <person name="Lee J.H."/>
            <person name="Lin M.C."/>
            <person name="Chang P.S."/>
            <person name="Arun A.B."/>
            <person name="Young C.C."/>
            <person name="Chen W.M."/>
        </authorList>
    </citation>
    <scope>NUCLEOTIDE SEQUENCE [LARGE SCALE GENOMIC DNA]</scope>
    <source>
        <strain evidence="3 4">CKOBP-6</strain>
    </source>
</reference>
<feature type="domain" description="FIMAH" evidence="2">
    <location>
        <begin position="48"/>
        <end position="126"/>
    </location>
</feature>
<dbReference type="Gene3D" id="2.60.40.1190">
    <property type="match status" value="1"/>
</dbReference>
<gene>
    <name evidence="3" type="ORF">DQG23_01535</name>
</gene>
<dbReference type="Pfam" id="PF22888">
    <property type="entry name" value="FIMAH"/>
    <property type="match status" value="1"/>
</dbReference>